<evidence type="ECO:0000313" key="4">
    <source>
        <dbReference type="Proteomes" id="UP000248544"/>
    </source>
</evidence>
<reference evidence="3 4" key="1">
    <citation type="submission" date="2018-01" db="EMBL/GenBank/DDBJ databases">
        <title>Draft genome sequence of Sphaerisporangium sp. 7K107.</title>
        <authorList>
            <person name="Sahin N."/>
            <person name="Saygin H."/>
            <person name="Ay H."/>
        </authorList>
    </citation>
    <scope>NUCLEOTIDE SEQUENCE [LARGE SCALE GENOMIC DNA]</scope>
    <source>
        <strain evidence="3 4">7K107</strain>
    </source>
</reference>
<dbReference type="Pfam" id="PF00378">
    <property type="entry name" value="ECH_1"/>
    <property type="match status" value="1"/>
</dbReference>
<dbReference type="CDD" id="cd06558">
    <property type="entry name" value="crotonase-like"/>
    <property type="match status" value="1"/>
</dbReference>
<dbReference type="PANTHER" id="PTHR43459:SF1">
    <property type="entry name" value="EG:BACN32G11.4 PROTEIN"/>
    <property type="match status" value="1"/>
</dbReference>
<accession>A0A2W2IWK0</accession>
<comment type="caution">
    <text evidence="3">The sequence shown here is derived from an EMBL/GenBank/DDBJ whole genome shotgun (WGS) entry which is preliminary data.</text>
</comment>
<evidence type="ECO:0000313" key="3">
    <source>
        <dbReference type="EMBL" id="PZG54014.1"/>
    </source>
</evidence>
<dbReference type="AlphaFoldDB" id="A0A2W2IWK0"/>
<dbReference type="Proteomes" id="UP000248544">
    <property type="component" value="Unassembled WGS sequence"/>
</dbReference>
<dbReference type="GO" id="GO:0003824">
    <property type="term" value="F:catalytic activity"/>
    <property type="evidence" value="ECO:0007669"/>
    <property type="project" value="InterPro"/>
</dbReference>
<dbReference type="RefSeq" id="WP_111165913.1">
    <property type="nucleotide sequence ID" value="NZ_POUA01000023.1"/>
</dbReference>
<dbReference type="PANTHER" id="PTHR43459">
    <property type="entry name" value="ENOYL-COA HYDRATASE"/>
    <property type="match status" value="1"/>
</dbReference>
<proteinExistence type="inferred from homology"/>
<dbReference type="InterPro" id="IPR029045">
    <property type="entry name" value="ClpP/crotonase-like_dom_sf"/>
</dbReference>
<dbReference type="InterPro" id="IPR018376">
    <property type="entry name" value="Enoyl-CoA_hyd/isom_CS"/>
</dbReference>
<organism evidence="3 4">
    <name type="scientific">Spongiactinospora gelatinilytica</name>
    <dbReference type="NCBI Taxonomy" id="2666298"/>
    <lineage>
        <taxon>Bacteria</taxon>
        <taxon>Bacillati</taxon>
        <taxon>Actinomycetota</taxon>
        <taxon>Actinomycetes</taxon>
        <taxon>Streptosporangiales</taxon>
        <taxon>Streptosporangiaceae</taxon>
        <taxon>Spongiactinospora</taxon>
    </lineage>
</organism>
<evidence type="ECO:0000256" key="1">
    <source>
        <dbReference type="ARBA" id="ARBA00005254"/>
    </source>
</evidence>
<dbReference type="Gene3D" id="1.10.12.10">
    <property type="entry name" value="Lyase 2-enoyl-coa Hydratase, Chain A, domain 2"/>
    <property type="match status" value="1"/>
</dbReference>
<gene>
    <name evidence="3" type="ORF">C1I98_05145</name>
</gene>
<dbReference type="PROSITE" id="PS00166">
    <property type="entry name" value="ENOYL_COA_HYDRATASE"/>
    <property type="match status" value="1"/>
</dbReference>
<dbReference type="InterPro" id="IPR014748">
    <property type="entry name" value="Enoyl-CoA_hydra_C"/>
</dbReference>
<comment type="similarity">
    <text evidence="1 2">Belongs to the enoyl-CoA hydratase/isomerase family.</text>
</comment>
<protein>
    <submittedName>
        <fullName evidence="3">Enoyl-CoA hydratase</fullName>
    </submittedName>
</protein>
<sequence>MTDGSLVAVSTEGPVATVTLTRPALTAPLKVELRDAVETLGRDPEVRAVVITGMGRAFCVGQDLAEHAAALESDPEHAFDTLREHYHPIVQALATMPKPVIAAVNGSCAGAGLSIALACDLRIAAEGARFATAFTGIGLTCDSGLSASLVRAVGAARAAELVLLGEPFTAGQAAEWGLVTRVVPAGELATAAAELAARLAAGPTLAFAEAKRAMAAATTPPLPEILEREAAAQARLGRTTDHRDAVRAFLDKRRPVFTGRADQLQS</sequence>
<keyword evidence="4" id="KW-1185">Reference proteome</keyword>
<dbReference type="Gene3D" id="3.90.226.10">
    <property type="entry name" value="2-enoyl-CoA Hydratase, Chain A, domain 1"/>
    <property type="match status" value="1"/>
</dbReference>
<name>A0A2W2IWK0_9ACTN</name>
<evidence type="ECO:0000256" key="2">
    <source>
        <dbReference type="RuleBase" id="RU003707"/>
    </source>
</evidence>
<dbReference type="SUPFAM" id="SSF52096">
    <property type="entry name" value="ClpP/crotonase"/>
    <property type="match status" value="1"/>
</dbReference>
<dbReference type="InterPro" id="IPR001753">
    <property type="entry name" value="Enoyl-CoA_hydra/iso"/>
</dbReference>
<dbReference type="EMBL" id="POUA01000023">
    <property type="protein sequence ID" value="PZG54014.1"/>
    <property type="molecule type" value="Genomic_DNA"/>
</dbReference>